<dbReference type="EMBL" id="QWEI01000005">
    <property type="protein sequence ID" value="RHW36296.1"/>
    <property type="molecule type" value="Genomic_DNA"/>
</dbReference>
<gene>
    <name evidence="1" type="ORF">D1B33_11715</name>
</gene>
<evidence type="ECO:0000313" key="1">
    <source>
        <dbReference type="EMBL" id="RHW36296.1"/>
    </source>
</evidence>
<dbReference type="AlphaFoldDB" id="A0A396SE77"/>
<keyword evidence="2" id="KW-1185">Reference proteome</keyword>
<organism evidence="1 2">
    <name type="scientific">Ureibacillus yapensis</name>
    <dbReference type="NCBI Taxonomy" id="2304605"/>
    <lineage>
        <taxon>Bacteria</taxon>
        <taxon>Bacillati</taxon>
        <taxon>Bacillota</taxon>
        <taxon>Bacilli</taxon>
        <taxon>Bacillales</taxon>
        <taxon>Caryophanaceae</taxon>
        <taxon>Ureibacillus</taxon>
    </lineage>
</organism>
<dbReference type="RefSeq" id="WP_118876579.1">
    <property type="nucleotide sequence ID" value="NZ_QWEI01000005.1"/>
</dbReference>
<dbReference type="Proteomes" id="UP000265692">
    <property type="component" value="Unassembled WGS sequence"/>
</dbReference>
<protein>
    <submittedName>
        <fullName evidence="1">Uncharacterized protein</fullName>
    </submittedName>
</protein>
<dbReference type="OrthoDB" id="2449513at2"/>
<sequence length="217" mass="25133">MARKFVVTVALAVILTVFAYPQRDSILSVFRMTEEPLIISKGNYGQSIIVEISFSHEGLEEWLQTLKQPYPLLMLDAKWIERSPKIVEQIKNQNIPTGLLGGKGAEESYTLDDFNRDIQIYEKHFDQKPLWFMTSDYEFSPTLQQTAFNEEVNLISPSSIYSKDTFQKMDGAIVSLRLHEKTKPDFEEYNKLIATEKFISVEENVFGYTIKTKRMPQ</sequence>
<evidence type="ECO:0000313" key="2">
    <source>
        <dbReference type="Proteomes" id="UP000265692"/>
    </source>
</evidence>
<accession>A0A396SE77</accession>
<reference evidence="1 2" key="1">
    <citation type="submission" date="2018-08" db="EMBL/GenBank/DDBJ databases">
        <title>Lysinibacillus sp. YLB-03 draft genome sequence.</title>
        <authorList>
            <person name="Yu L."/>
        </authorList>
    </citation>
    <scope>NUCLEOTIDE SEQUENCE [LARGE SCALE GENOMIC DNA]</scope>
    <source>
        <strain evidence="1 2">YLB-03</strain>
    </source>
</reference>
<proteinExistence type="predicted"/>
<comment type="caution">
    <text evidence="1">The sequence shown here is derived from an EMBL/GenBank/DDBJ whole genome shotgun (WGS) entry which is preliminary data.</text>
</comment>
<name>A0A396SE77_9BACL</name>